<keyword evidence="3 5" id="KW-1133">Transmembrane helix</keyword>
<dbReference type="PROSITE" id="PS50850">
    <property type="entry name" value="MFS"/>
    <property type="match status" value="1"/>
</dbReference>
<protein>
    <submittedName>
        <fullName evidence="7">MFS transporter</fullName>
    </submittedName>
</protein>
<keyword evidence="4 5" id="KW-0472">Membrane</keyword>
<dbReference type="Gene3D" id="1.20.1250.20">
    <property type="entry name" value="MFS general substrate transporter like domains"/>
    <property type="match status" value="2"/>
</dbReference>
<feature type="transmembrane region" description="Helical" evidence="5">
    <location>
        <begin position="264"/>
        <end position="285"/>
    </location>
</feature>
<organism evidence="7 8">
    <name type="scientific">Flavobacterium solisilvae</name>
    <dbReference type="NCBI Taxonomy" id="1852019"/>
    <lineage>
        <taxon>Bacteria</taxon>
        <taxon>Pseudomonadati</taxon>
        <taxon>Bacteroidota</taxon>
        <taxon>Flavobacteriia</taxon>
        <taxon>Flavobacteriales</taxon>
        <taxon>Flavobacteriaceae</taxon>
        <taxon>Flavobacterium</taxon>
    </lineage>
</organism>
<feature type="transmembrane region" description="Helical" evidence="5">
    <location>
        <begin position="231"/>
        <end position="252"/>
    </location>
</feature>
<dbReference type="CDD" id="cd17393">
    <property type="entry name" value="MFS_MosC_like"/>
    <property type="match status" value="1"/>
</dbReference>
<comment type="subcellular location">
    <subcellularLocation>
        <location evidence="1">Membrane</location>
        <topology evidence="1">Multi-pass membrane protein</topology>
    </subcellularLocation>
</comment>
<feature type="transmembrane region" description="Helical" evidence="5">
    <location>
        <begin position="297"/>
        <end position="317"/>
    </location>
</feature>
<dbReference type="InterPro" id="IPR036259">
    <property type="entry name" value="MFS_trans_sf"/>
</dbReference>
<dbReference type="PANTHER" id="PTHR23514">
    <property type="entry name" value="BYPASS OF STOP CODON PROTEIN 6"/>
    <property type="match status" value="1"/>
</dbReference>
<feature type="transmembrane region" description="Helical" evidence="5">
    <location>
        <begin position="69"/>
        <end position="87"/>
    </location>
</feature>
<dbReference type="SUPFAM" id="SSF103473">
    <property type="entry name" value="MFS general substrate transporter"/>
    <property type="match status" value="1"/>
</dbReference>
<dbReference type="EMBL" id="JAAMPT010000198">
    <property type="protein sequence ID" value="NMH24285.1"/>
    <property type="molecule type" value="Genomic_DNA"/>
</dbReference>
<reference evidence="7 8" key="1">
    <citation type="submission" date="2020-02" db="EMBL/GenBank/DDBJ databases">
        <title>Flavobacterium sp. genome.</title>
        <authorList>
            <person name="Jung H.S."/>
            <person name="Baek J.H."/>
            <person name="Jeon C.O."/>
        </authorList>
    </citation>
    <scope>NUCLEOTIDE SEQUENCE [LARGE SCALE GENOMIC DNA]</scope>
    <source>
        <strain evidence="7 8">SE-s27</strain>
    </source>
</reference>
<feature type="transmembrane region" description="Helical" evidence="5">
    <location>
        <begin position="189"/>
        <end position="210"/>
    </location>
</feature>
<feature type="transmembrane region" description="Helical" evidence="5">
    <location>
        <begin position="29"/>
        <end position="49"/>
    </location>
</feature>
<evidence type="ECO:0000259" key="6">
    <source>
        <dbReference type="PROSITE" id="PS50850"/>
    </source>
</evidence>
<feature type="transmembrane region" description="Helical" evidence="5">
    <location>
        <begin position="162"/>
        <end position="183"/>
    </location>
</feature>
<evidence type="ECO:0000256" key="5">
    <source>
        <dbReference type="SAM" id="Phobius"/>
    </source>
</evidence>
<feature type="transmembrane region" description="Helical" evidence="5">
    <location>
        <begin position="382"/>
        <end position="400"/>
    </location>
</feature>
<dbReference type="PANTHER" id="PTHR23514:SF13">
    <property type="entry name" value="INNER MEMBRANE PROTEIN YBJJ"/>
    <property type="match status" value="1"/>
</dbReference>
<gene>
    <name evidence="7" type="ORF">G6042_03275</name>
</gene>
<dbReference type="RefSeq" id="WP_169522884.1">
    <property type="nucleotide sequence ID" value="NZ_JAAMPT010000198.1"/>
</dbReference>
<keyword evidence="2 5" id="KW-0812">Transmembrane</keyword>
<evidence type="ECO:0000313" key="8">
    <source>
        <dbReference type="Proteomes" id="UP000767947"/>
    </source>
</evidence>
<evidence type="ECO:0000256" key="2">
    <source>
        <dbReference type="ARBA" id="ARBA00022692"/>
    </source>
</evidence>
<evidence type="ECO:0000313" key="7">
    <source>
        <dbReference type="EMBL" id="NMH24285.1"/>
    </source>
</evidence>
<feature type="domain" description="Major facilitator superfamily (MFS) profile" evidence="6">
    <location>
        <begin position="33"/>
        <end position="405"/>
    </location>
</feature>
<evidence type="ECO:0000256" key="4">
    <source>
        <dbReference type="ARBA" id="ARBA00023136"/>
    </source>
</evidence>
<dbReference type="Pfam" id="PF07690">
    <property type="entry name" value="MFS_1"/>
    <property type="match status" value="1"/>
</dbReference>
<evidence type="ECO:0000256" key="1">
    <source>
        <dbReference type="ARBA" id="ARBA00004141"/>
    </source>
</evidence>
<feature type="transmembrane region" description="Helical" evidence="5">
    <location>
        <begin position="99"/>
        <end position="117"/>
    </location>
</feature>
<proteinExistence type="predicted"/>
<sequence length="408" mass="44727">MPLIDYSFLQKILPKAKIKKGYKKAKLSYLFRIRWATALFFFGMGFSFATWASRIPDIKSMLHLSEADLGALLFALPVGQLIAMPFSGKIVTKYGSKQITIFGLLLYSACMPLLGLATSKIELALALLLFGFFGNFCNIAVNTQGVYTQQLFEKPIMGSFHGSWSLAGFCGALVGLIMVSFELSVLNHFIIAFVMVSLIVFTSYSFLIKAKTKQSEEQTSYSFFKNPNMNLIWLGVICFCCMASEGIMFDWSGVYFKEIVKAPGGLVVLGYTTFMVSMASGRFLSDILVHKYGAKKVLIISGIVISSGLYLAVLLPYLVPCTIAFMMVGFGVSNVVPIIFNAAGNIKNVPPGIALTIVTSISFLGFLIGPPIIGFIAEMTSLQYSFAFIGIFGVFISILVSRLKVFNN</sequence>
<feature type="transmembrane region" description="Helical" evidence="5">
    <location>
        <begin position="323"/>
        <end position="340"/>
    </location>
</feature>
<feature type="transmembrane region" description="Helical" evidence="5">
    <location>
        <begin position="352"/>
        <end position="376"/>
    </location>
</feature>
<feature type="transmembrane region" description="Helical" evidence="5">
    <location>
        <begin position="123"/>
        <end position="141"/>
    </location>
</feature>
<dbReference type="InterPro" id="IPR020846">
    <property type="entry name" value="MFS_dom"/>
</dbReference>
<accession>A0ABX1QTC8</accession>
<dbReference type="Proteomes" id="UP000767947">
    <property type="component" value="Unassembled WGS sequence"/>
</dbReference>
<keyword evidence="8" id="KW-1185">Reference proteome</keyword>
<evidence type="ECO:0000256" key="3">
    <source>
        <dbReference type="ARBA" id="ARBA00022989"/>
    </source>
</evidence>
<dbReference type="InterPro" id="IPR011701">
    <property type="entry name" value="MFS"/>
</dbReference>
<dbReference type="InterPro" id="IPR051788">
    <property type="entry name" value="MFS_Transporter"/>
</dbReference>
<comment type="caution">
    <text evidence="7">The sequence shown here is derived from an EMBL/GenBank/DDBJ whole genome shotgun (WGS) entry which is preliminary data.</text>
</comment>
<name>A0ABX1QTC8_9FLAO</name>